<comment type="subcellular location">
    <subcellularLocation>
        <location evidence="1 6">Membrane</location>
        <topology evidence="1 6">Multi-pass membrane protein</topology>
    </subcellularLocation>
</comment>
<evidence type="ECO:0000256" key="5">
    <source>
        <dbReference type="ARBA" id="ARBA00023136"/>
    </source>
</evidence>
<evidence type="ECO:0000256" key="4">
    <source>
        <dbReference type="ARBA" id="ARBA00022989"/>
    </source>
</evidence>
<sequence length="397" mass="43724">MTLNKGKICTVVHGLKPTILMVIAESILGGSNVLYKLAVNEGSDLRILVAYRFLFAAAFMIPIAFYVERNRRPKLTWKVVWQSFLSALLGGSLFQNLYVVSLDLTSATFATAITNLVTAITFVLALCFRLEKLNWEKASGKAKVMGTLLSLAGAMLLTLYKGPDLFSWNTHLNLVNHGENVVRTHPNMILGAFAALGSITCYALWTNLQAKIMEYYPCPYSSSALMIVMTSIQCTLYCLCVQRDWSQWKLGWNLRLLTVSYAGLLATGVLFTMVAWCVHMRGPLFVSAFNPLMVVIVALAGPFVLDENWYLGSVLGGITIICGLYVLLWGKAKEMKTKVQLPKTSSGDMSKPLEIVLTPSQAGASENHEIGVYGENSASVVEANADEQPDEIRIVRK</sequence>
<dbReference type="OMA" id="HCCKERE"/>
<dbReference type="EMBL" id="CP093351">
    <property type="protein sequence ID" value="WOH14118.1"/>
    <property type="molecule type" value="Genomic_DNA"/>
</dbReference>
<dbReference type="Proteomes" id="UP000077755">
    <property type="component" value="Chromosome 9"/>
</dbReference>
<feature type="transmembrane region" description="Helical" evidence="6">
    <location>
        <begin position="284"/>
        <end position="303"/>
    </location>
</feature>
<feature type="transmembrane region" description="Helical" evidence="6">
    <location>
        <begin position="79"/>
        <end position="101"/>
    </location>
</feature>
<dbReference type="Pfam" id="PF00892">
    <property type="entry name" value="EamA"/>
    <property type="match status" value="2"/>
</dbReference>
<reference evidence="8" key="2">
    <citation type="submission" date="2022-03" db="EMBL/GenBank/DDBJ databases">
        <title>Draft title - Genomic analysis of global carrot germplasm unveils the trajectory of domestication and the origin of high carotenoid orange carrot.</title>
        <authorList>
            <person name="Iorizzo M."/>
            <person name="Ellison S."/>
            <person name="Senalik D."/>
            <person name="Macko-Podgorni A."/>
            <person name="Grzebelus D."/>
            <person name="Bostan H."/>
            <person name="Rolling W."/>
            <person name="Curaba J."/>
            <person name="Simon P."/>
        </authorList>
    </citation>
    <scope>NUCLEOTIDE SEQUENCE</scope>
    <source>
        <tissue evidence="8">Leaf</tissue>
    </source>
</reference>
<feature type="transmembrane region" description="Helical" evidence="6">
    <location>
        <begin position="107"/>
        <end position="130"/>
    </location>
</feature>
<feature type="transmembrane region" description="Helical" evidence="6">
    <location>
        <begin position="259"/>
        <end position="277"/>
    </location>
</feature>
<evidence type="ECO:0000313" key="8">
    <source>
        <dbReference type="EMBL" id="WOH14118.1"/>
    </source>
</evidence>
<evidence type="ECO:0000256" key="1">
    <source>
        <dbReference type="ARBA" id="ARBA00004141"/>
    </source>
</evidence>
<accession>A0A175YDB3</accession>
<feature type="transmembrane region" description="Helical" evidence="6">
    <location>
        <begin position="142"/>
        <end position="160"/>
    </location>
</feature>
<dbReference type="GO" id="GO:0022857">
    <property type="term" value="F:transmembrane transporter activity"/>
    <property type="evidence" value="ECO:0007669"/>
    <property type="project" value="InterPro"/>
</dbReference>
<dbReference type="Gramene" id="KZM81609">
    <property type="protein sequence ID" value="KZM81609"/>
    <property type="gene ID" value="DCAR_029222"/>
</dbReference>
<feature type="domain" description="EamA" evidence="7">
    <location>
        <begin position="19"/>
        <end position="158"/>
    </location>
</feature>
<organism evidence="8 9">
    <name type="scientific">Daucus carota subsp. sativus</name>
    <name type="common">Carrot</name>
    <dbReference type="NCBI Taxonomy" id="79200"/>
    <lineage>
        <taxon>Eukaryota</taxon>
        <taxon>Viridiplantae</taxon>
        <taxon>Streptophyta</taxon>
        <taxon>Embryophyta</taxon>
        <taxon>Tracheophyta</taxon>
        <taxon>Spermatophyta</taxon>
        <taxon>Magnoliopsida</taxon>
        <taxon>eudicotyledons</taxon>
        <taxon>Gunneridae</taxon>
        <taxon>Pentapetalae</taxon>
        <taxon>asterids</taxon>
        <taxon>campanulids</taxon>
        <taxon>Apiales</taxon>
        <taxon>Apiaceae</taxon>
        <taxon>Apioideae</taxon>
        <taxon>Scandiceae</taxon>
        <taxon>Daucinae</taxon>
        <taxon>Daucus</taxon>
        <taxon>Daucus sect. Daucus</taxon>
    </lineage>
</organism>
<dbReference type="InterPro" id="IPR037185">
    <property type="entry name" value="EmrE-like"/>
</dbReference>
<feature type="transmembrane region" description="Helical" evidence="6">
    <location>
        <begin position="309"/>
        <end position="328"/>
    </location>
</feature>
<keyword evidence="9" id="KW-1185">Reference proteome</keyword>
<dbReference type="PANTHER" id="PTHR31218">
    <property type="entry name" value="WAT1-RELATED PROTEIN"/>
    <property type="match status" value="1"/>
</dbReference>
<dbReference type="SUPFAM" id="SSF103481">
    <property type="entry name" value="Multidrug resistance efflux transporter EmrE"/>
    <property type="match status" value="2"/>
</dbReference>
<evidence type="ECO:0000256" key="2">
    <source>
        <dbReference type="ARBA" id="ARBA00007635"/>
    </source>
</evidence>
<comment type="similarity">
    <text evidence="2 6">Belongs to the drug/metabolite transporter (DMT) superfamily. Plant drug/metabolite exporter (P-DME) (TC 2.A.7.4) family.</text>
</comment>
<reference evidence="8" key="1">
    <citation type="journal article" date="2016" name="Nat. Genet.">
        <title>A high-quality carrot genome assembly provides new insights into carotenoid accumulation and asterid genome evolution.</title>
        <authorList>
            <person name="Iorizzo M."/>
            <person name="Ellison S."/>
            <person name="Senalik D."/>
            <person name="Zeng P."/>
            <person name="Satapoomin P."/>
            <person name="Huang J."/>
            <person name="Bowman M."/>
            <person name="Iovene M."/>
            <person name="Sanseverino W."/>
            <person name="Cavagnaro P."/>
            <person name="Yildiz M."/>
            <person name="Macko-Podgorni A."/>
            <person name="Moranska E."/>
            <person name="Grzebelus E."/>
            <person name="Grzebelus D."/>
            <person name="Ashrafi H."/>
            <person name="Zheng Z."/>
            <person name="Cheng S."/>
            <person name="Spooner D."/>
            <person name="Van Deynze A."/>
            <person name="Simon P."/>
        </authorList>
    </citation>
    <scope>NUCLEOTIDE SEQUENCE</scope>
    <source>
        <tissue evidence="8">Leaf</tissue>
    </source>
</reference>
<dbReference type="InterPro" id="IPR000620">
    <property type="entry name" value="EamA_dom"/>
</dbReference>
<evidence type="ECO:0000256" key="6">
    <source>
        <dbReference type="RuleBase" id="RU363077"/>
    </source>
</evidence>
<proteinExistence type="inferred from homology"/>
<keyword evidence="5 6" id="KW-0472">Membrane</keyword>
<evidence type="ECO:0000259" key="7">
    <source>
        <dbReference type="Pfam" id="PF00892"/>
    </source>
</evidence>
<dbReference type="InterPro" id="IPR030184">
    <property type="entry name" value="WAT1-related"/>
</dbReference>
<dbReference type="GO" id="GO:0016020">
    <property type="term" value="C:membrane"/>
    <property type="evidence" value="ECO:0007669"/>
    <property type="project" value="UniProtKB-SubCell"/>
</dbReference>
<feature type="transmembrane region" description="Helical" evidence="6">
    <location>
        <begin position="49"/>
        <end position="67"/>
    </location>
</feature>
<feature type="transmembrane region" description="Helical" evidence="6">
    <location>
        <begin position="188"/>
        <end position="208"/>
    </location>
</feature>
<keyword evidence="3 6" id="KW-0812">Transmembrane</keyword>
<gene>
    <name evidence="8" type="ORF">DCAR_0933634</name>
</gene>
<evidence type="ECO:0000256" key="3">
    <source>
        <dbReference type="ARBA" id="ARBA00022692"/>
    </source>
</evidence>
<feature type="transmembrane region" description="Helical" evidence="6">
    <location>
        <begin position="220"/>
        <end position="239"/>
    </location>
</feature>
<dbReference type="OrthoDB" id="1728340at2759"/>
<dbReference type="AlphaFoldDB" id="A0A175YDB3"/>
<keyword evidence="4 6" id="KW-1133">Transmembrane helix</keyword>
<evidence type="ECO:0000313" key="9">
    <source>
        <dbReference type="Proteomes" id="UP000077755"/>
    </source>
</evidence>
<protein>
    <recommendedName>
        <fullName evidence="6">WAT1-related protein</fullName>
    </recommendedName>
</protein>
<name>A0A175YDB3_DAUCS</name>
<feature type="domain" description="EamA" evidence="7">
    <location>
        <begin position="190"/>
        <end position="328"/>
    </location>
</feature>